<dbReference type="InterPro" id="IPR050961">
    <property type="entry name" value="BolA/IbaG_stress_morph_reg"/>
</dbReference>
<dbReference type="PANTHER" id="PTHR46229:SF2">
    <property type="entry name" value="BOLA-LIKE PROTEIN 1"/>
    <property type="match status" value="1"/>
</dbReference>
<dbReference type="AlphaFoldDB" id="A0A432WL29"/>
<evidence type="ECO:0000256" key="1">
    <source>
        <dbReference type="ARBA" id="ARBA00005578"/>
    </source>
</evidence>
<keyword evidence="4" id="KW-1185">Reference proteome</keyword>
<dbReference type="GO" id="GO:0006351">
    <property type="term" value="P:DNA-templated transcription"/>
    <property type="evidence" value="ECO:0007669"/>
    <property type="project" value="TreeGrafter"/>
</dbReference>
<dbReference type="SUPFAM" id="SSF82657">
    <property type="entry name" value="BolA-like"/>
    <property type="match status" value="1"/>
</dbReference>
<evidence type="ECO:0000256" key="2">
    <source>
        <dbReference type="RuleBase" id="RU003860"/>
    </source>
</evidence>
<comment type="similarity">
    <text evidence="1 2">Belongs to the BolA/IbaG family.</text>
</comment>
<proteinExistence type="inferred from homology"/>
<dbReference type="PANTHER" id="PTHR46229">
    <property type="entry name" value="BOLA TRANSCRIPTION REGULATOR"/>
    <property type="match status" value="1"/>
</dbReference>
<evidence type="ECO:0000313" key="3">
    <source>
        <dbReference type="EMBL" id="RUO34441.1"/>
    </source>
</evidence>
<dbReference type="GO" id="GO:0005829">
    <property type="term" value="C:cytosol"/>
    <property type="evidence" value="ECO:0007669"/>
    <property type="project" value="TreeGrafter"/>
</dbReference>
<dbReference type="Gene3D" id="3.10.20.90">
    <property type="entry name" value="Phosphatidylinositol 3-kinase Catalytic Subunit, Chain A, domain 1"/>
    <property type="match status" value="1"/>
</dbReference>
<dbReference type="InterPro" id="IPR036065">
    <property type="entry name" value="BolA-like_sf"/>
</dbReference>
<dbReference type="Pfam" id="PF01722">
    <property type="entry name" value="BolA"/>
    <property type="match status" value="1"/>
</dbReference>
<comment type="caution">
    <text evidence="3">The sequence shown here is derived from an EMBL/GenBank/DDBJ whole genome shotgun (WGS) entry which is preliminary data.</text>
</comment>
<dbReference type="Proteomes" id="UP000287823">
    <property type="component" value="Unassembled WGS sequence"/>
</dbReference>
<reference evidence="3 4" key="1">
    <citation type="journal article" date="2011" name="Front. Microbiol.">
        <title>Genomic signatures of strain selection and enhancement in Bacillus atrophaeus var. globigii, a historical biowarfare simulant.</title>
        <authorList>
            <person name="Gibbons H.S."/>
            <person name="Broomall S.M."/>
            <person name="McNew L.A."/>
            <person name="Daligault H."/>
            <person name="Chapman C."/>
            <person name="Bruce D."/>
            <person name="Karavis M."/>
            <person name="Krepps M."/>
            <person name="McGregor P.A."/>
            <person name="Hong C."/>
            <person name="Park K.H."/>
            <person name="Akmal A."/>
            <person name="Feldman A."/>
            <person name="Lin J.S."/>
            <person name="Chang W.E."/>
            <person name="Higgs B.W."/>
            <person name="Demirev P."/>
            <person name="Lindquist J."/>
            <person name="Liem A."/>
            <person name="Fochler E."/>
            <person name="Read T.D."/>
            <person name="Tapia R."/>
            <person name="Johnson S."/>
            <person name="Bishop-Lilly K.A."/>
            <person name="Detter C."/>
            <person name="Han C."/>
            <person name="Sozhamannan S."/>
            <person name="Rosenzweig C.N."/>
            <person name="Skowronski E.W."/>
        </authorList>
    </citation>
    <scope>NUCLEOTIDE SEQUENCE [LARGE SCALE GENOMIC DNA]</scope>
    <source>
        <strain evidence="3 4">Y4G10-17</strain>
    </source>
</reference>
<evidence type="ECO:0000313" key="4">
    <source>
        <dbReference type="Proteomes" id="UP000287823"/>
    </source>
</evidence>
<gene>
    <name evidence="3" type="ORF">CWE14_00025</name>
</gene>
<accession>A0A432WL29</accession>
<dbReference type="RefSeq" id="WP_126797528.1">
    <property type="nucleotide sequence ID" value="NZ_PIPO01000001.1"/>
</dbReference>
<organism evidence="3 4">
    <name type="scientific">Aliidiomarina soli</name>
    <dbReference type="NCBI Taxonomy" id="1928574"/>
    <lineage>
        <taxon>Bacteria</taxon>
        <taxon>Pseudomonadati</taxon>
        <taxon>Pseudomonadota</taxon>
        <taxon>Gammaproteobacteria</taxon>
        <taxon>Alteromonadales</taxon>
        <taxon>Idiomarinaceae</taxon>
        <taxon>Aliidiomarina</taxon>
    </lineage>
</organism>
<dbReference type="PIRSF" id="PIRSF003113">
    <property type="entry name" value="BolA"/>
    <property type="match status" value="1"/>
</dbReference>
<sequence length="103" mass="11592">MSMQQLIEQKLERVFTPEYLDVLNESHMHSGPATESHFKVVIVSSGFKGERLLNRHRSVNEVLAEELAEHIHALALHTYTPEEWVEKGNAPLSPACRGGSKTD</sequence>
<dbReference type="InterPro" id="IPR002634">
    <property type="entry name" value="BolA"/>
</dbReference>
<protein>
    <submittedName>
        <fullName evidence="3">Transcriptional regulator</fullName>
    </submittedName>
</protein>
<dbReference type="EMBL" id="PIPO01000001">
    <property type="protein sequence ID" value="RUO34441.1"/>
    <property type="molecule type" value="Genomic_DNA"/>
</dbReference>
<name>A0A432WL29_9GAMM</name>